<dbReference type="Gene3D" id="1.10.150.170">
    <property type="entry name" value="Putative methyltransferase TM0872, insert domain"/>
    <property type="match status" value="1"/>
</dbReference>
<dbReference type="RefSeq" id="WP_229815127.1">
    <property type="nucleotide sequence ID" value="NZ_BMZP01000004.1"/>
</dbReference>
<dbReference type="GO" id="GO:0008168">
    <property type="term" value="F:methyltransferase activity"/>
    <property type="evidence" value="ECO:0007669"/>
    <property type="project" value="UniProtKB-KW"/>
</dbReference>
<dbReference type="InterPro" id="IPR023397">
    <property type="entry name" value="SAM-dep_MeTrfase_MraW_recog"/>
</dbReference>
<dbReference type="PIRSF" id="PIRSF004486">
    <property type="entry name" value="MraW"/>
    <property type="match status" value="1"/>
</dbReference>
<evidence type="ECO:0000313" key="7">
    <source>
        <dbReference type="EMBL" id="MFC3672690.1"/>
    </source>
</evidence>
<dbReference type="Proteomes" id="UP001595683">
    <property type="component" value="Unassembled WGS sequence"/>
</dbReference>
<dbReference type="HAMAP" id="MF_01007">
    <property type="entry name" value="16SrRNA_methyltr_H"/>
    <property type="match status" value="1"/>
</dbReference>
<feature type="binding site" evidence="6">
    <location>
        <position position="120"/>
    </location>
    <ligand>
        <name>S-adenosyl-L-methionine</name>
        <dbReference type="ChEBI" id="CHEBI:59789"/>
    </ligand>
</feature>
<keyword evidence="3 6" id="KW-0489">Methyltransferase</keyword>
<reference evidence="8" key="1">
    <citation type="journal article" date="2019" name="Int. J. Syst. Evol. Microbiol.">
        <title>The Global Catalogue of Microorganisms (GCM) 10K type strain sequencing project: providing services to taxonomists for standard genome sequencing and annotation.</title>
        <authorList>
            <consortium name="The Broad Institute Genomics Platform"/>
            <consortium name="The Broad Institute Genome Sequencing Center for Infectious Disease"/>
            <person name="Wu L."/>
            <person name="Ma J."/>
        </authorList>
    </citation>
    <scope>NUCLEOTIDE SEQUENCE [LARGE SCALE GENOMIC DNA]</scope>
    <source>
        <strain evidence="8">KCTC 42224</strain>
    </source>
</reference>
<proteinExistence type="inferred from homology"/>
<evidence type="ECO:0000256" key="6">
    <source>
        <dbReference type="HAMAP-Rule" id="MF_01007"/>
    </source>
</evidence>
<evidence type="ECO:0000313" key="8">
    <source>
        <dbReference type="Proteomes" id="UP001595683"/>
    </source>
</evidence>
<dbReference type="SUPFAM" id="SSF81799">
    <property type="entry name" value="Putative methyltransferase TM0872, insert domain"/>
    <property type="match status" value="1"/>
</dbReference>
<keyword evidence="4 6" id="KW-0808">Transferase</keyword>
<comment type="function">
    <text evidence="6">Specifically methylates the N4 position of cytidine in position 1402 (C1402) of 16S rRNA.</text>
</comment>
<comment type="caution">
    <text evidence="7">The sequence shown here is derived from an EMBL/GenBank/DDBJ whole genome shotgun (WGS) entry which is preliminary data.</text>
</comment>
<accession>A0ABV7V5N9</accession>
<dbReference type="SUPFAM" id="SSF53335">
    <property type="entry name" value="S-adenosyl-L-methionine-dependent methyltransferases"/>
    <property type="match status" value="1"/>
</dbReference>
<comment type="similarity">
    <text evidence="1 6">Belongs to the methyltransferase superfamily. RsmH family.</text>
</comment>
<keyword evidence="6" id="KW-0963">Cytoplasm</keyword>
<sequence length="334" mass="35122">MSAATTPPSALVPAQAPHIPVLLDEVIAALAPQAGDVIVDGTFGAGGYTRAILAQGATVHAFDRDPDAIAAGQQWPETTGAAPTLVLHPRRFSEMATALAEAGVTQVAGVVLDIGVSSMQLDQRERGFAFSSDGPLDMRMSQDGMSAADFLNEADEAAIADVLYVYGEERQSRRVARAVVAARPLTTTAQFAAVVRKALGYRPGAAKDPATRSFQAVRIHVNGELDELRAALDAAERLLAPGGRLAVVSFHSLEDRIVKQFLREAAGALPSGSRHLPPQAQAFAAVFEKPSAAIRPGAEEEARNPRARSATLRWAVRTTARARAFSQSAGSQSA</sequence>
<dbReference type="PANTHER" id="PTHR11265">
    <property type="entry name" value="S-ADENOSYL-METHYLTRANSFERASE MRAW"/>
    <property type="match status" value="1"/>
</dbReference>
<dbReference type="PANTHER" id="PTHR11265:SF0">
    <property type="entry name" value="12S RRNA N4-METHYLCYTIDINE METHYLTRANSFERASE"/>
    <property type="match status" value="1"/>
</dbReference>
<keyword evidence="5 6" id="KW-0949">S-adenosyl-L-methionine</keyword>
<dbReference type="EC" id="2.1.1.199" evidence="6"/>
<comment type="subcellular location">
    <subcellularLocation>
        <location evidence="6">Cytoplasm</location>
    </subcellularLocation>
</comment>
<feature type="binding site" evidence="6">
    <location>
        <begin position="46"/>
        <end position="48"/>
    </location>
    <ligand>
        <name>S-adenosyl-L-methionine</name>
        <dbReference type="ChEBI" id="CHEBI:59789"/>
    </ligand>
</feature>
<gene>
    <name evidence="6 7" type="primary">rsmH</name>
    <name evidence="7" type="ORF">ACFOOT_14800</name>
</gene>
<dbReference type="GO" id="GO:0032259">
    <property type="term" value="P:methylation"/>
    <property type="evidence" value="ECO:0007669"/>
    <property type="project" value="UniProtKB-KW"/>
</dbReference>
<keyword evidence="2 6" id="KW-0698">rRNA processing</keyword>
<evidence type="ECO:0000256" key="1">
    <source>
        <dbReference type="ARBA" id="ARBA00010396"/>
    </source>
</evidence>
<evidence type="ECO:0000256" key="4">
    <source>
        <dbReference type="ARBA" id="ARBA00022679"/>
    </source>
</evidence>
<dbReference type="InterPro" id="IPR029063">
    <property type="entry name" value="SAM-dependent_MTases_sf"/>
</dbReference>
<dbReference type="Pfam" id="PF01795">
    <property type="entry name" value="Methyltransf_5"/>
    <property type="match status" value="1"/>
</dbReference>
<keyword evidence="8" id="KW-1185">Reference proteome</keyword>
<name>A0ABV7V5N9_9SPHN</name>
<feature type="binding site" evidence="6">
    <location>
        <position position="92"/>
    </location>
    <ligand>
        <name>S-adenosyl-L-methionine</name>
        <dbReference type="ChEBI" id="CHEBI:59789"/>
    </ligand>
</feature>
<comment type="catalytic activity">
    <reaction evidence="6">
        <text>cytidine(1402) in 16S rRNA + S-adenosyl-L-methionine = N(4)-methylcytidine(1402) in 16S rRNA + S-adenosyl-L-homocysteine + H(+)</text>
        <dbReference type="Rhea" id="RHEA:42928"/>
        <dbReference type="Rhea" id="RHEA-COMP:10286"/>
        <dbReference type="Rhea" id="RHEA-COMP:10287"/>
        <dbReference type="ChEBI" id="CHEBI:15378"/>
        <dbReference type="ChEBI" id="CHEBI:57856"/>
        <dbReference type="ChEBI" id="CHEBI:59789"/>
        <dbReference type="ChEBI" id="CHEBI:74506"/>
        <dbReference type="ChEBI" id="CHEBI:82748"/>
        <dbReference type="EC" id="2.1.1.199"/>
    </reaction>
</comment>
<evidence type="ECO:0000256" key="5">
    <source>
        <dbReference type="ARBA" id="ARBA00022691"/>
    </source>
</evidence>
<evidence type="ECO:0000256" key="2">
    <source>
        <dbReference type="ARBA" id="ARBA00022552"/>
    </source>
</evidence>
<dbReference type="NCBIfam" id="TIGR00006">
    <property type="entry name" value="16S rRNA (cytosine(1402)-N(4))-methyltransferase RsmH"/>
    <property type="match status" value="1"/>
</dbReference>
<dbReference type="Gene3D" id="3.40.50.150">
    <property type="entry name" value="Vaccinia Virus protein VP39"/>
    <property type="match status" value="1"/>
</dbReference>
<evidence type="ECO:0000256" key="3">
    <source>
        <dbReference type="ARBA" id="ARBA00022603"/>
    </source>
</evidence>
<dbReference type="EMBL" id="JBHRYE010000022">
    <property type="protein sequence ID" value="MFC3672690.1"/>
    <property type="molecule type" value="Genomic_DNA"/>
</dbReference>
<protein>
    <recommendedName>
        <fullName evidence="6">Ribosomal RNA small subunit methyltransferase H</fullName>
        <ecNumber evidence="6">2.1.1.199</ecNumber>
    </recommendedName>
    <alternativeName>
        <fullName evidence="6">16S rRNA m(4)C1402 methyltransferase</fullName>
    </alternativeName>
    <alternativeName>
        <fullName evidence="6">rRNA (cytosine-N(4)-)-methyltransferase RsmH</fullName>
    </alternativeName>
</protein>
<feature type="binding site" evidence="6">
    <location>
        <position position="113"/>
    </location>
    <ligand>
        <name>S-adenosyl-L-methionine</name>
        <dbReference type="ChEBI" id="CHEBI:59789"/>
    </ligand>
</feature>
<dbReference type="InterPro" id="IPR002903">
    <property type="entry name" value="RsmH"/>
</dbReference>
<feature type="binding site" evidence="6">
    <location>
        <position position="63"/>
    </location>
    <ligand>
        <name>S-adenosyl-L-methionine</name>
        <dbReference type="ChEBI" id="CHEBI:59789"/>
    </ligand>
</feature>
<organism evidence="7 8">
    <name type="scientific">Novosphingobium pokkalii</name>
    <dbReference type="NCBI Taxonomy" id="1770194"/>
    <lineage>
        <taxon>Bacteria</taxon>
        <taxon>Pseudomonadati</taxon>
        <taxon>Pseudomonadota</taxon>
        <taxon>Alphaproteobacteria</taxon>
        <taxon>Sphingomonadales</taxon>
        <taxon>Sphingomonadaceae</taxon>
        <taxon>Novosphingobium</taxon>
    </lineage>
</organism>